<reference evidence="2" key="1">
    <citation type="journal article" date="2021" name="Proc. Natl. Acad. Sci. U.S.A.">
        <title>A Catalog of Tens of Thousands of Viruses from Human Metagenomes Reveals Hidden Associations with Chronic Diseases.</title>
        <authorList>
            <person name="Tisza M.J."/>
            <person name="Buck C.B."/>
        </authorList>
    </citation>
    <scope>NUCLEOTIDE SEQUENCE</scope>
    <source>
        <strain evidence="2">CtdDI2</strain>
    </source>
</reference>
<dbReference type="EMBL" id="BK015224">
    <property type="protein sequence ID" value="DAD96812.1"/>
    <property type="molecule type" value="Genomic_DNA"/>
</dbReference>
<evidence type="ECO:0000313" key="2">
    <source>
        <dbReference type="EMBL" id="DAD96812.1"/>
    </source>
</evidence>
<evidence type="ECO:0000256" key="1">
    <source>
        <dbReference type="SAM" id="Phobius"/>
    </source>
</evidence>
<keyword evidence="1" id="KW-0472">Membrane</keyword>
<name>A0A8S5NQZ5_9CAUD</name>
<accession>A0A8S5NQZ5</accession>
<protein>
    <submittedName>
        <fullName evidence="2">Uncharacterized protein</fullName>
    </submittedName>
</protein>
<organism evidence="2">
    <name type="scientific">Podoviridae sp. ctdDI2</name>
    <dbReference type="NCBI Taxonomy" id="2826567"/>
    <lineage>
        <taxon>Viruses</taxon>
        <taxon>Duplodnaviria</taxon>
        <taxon>Heunggongvirae</taxon>
        <taxon>Uroviricota</taxon>
        <taxon>Caudoviricetes</taxon>
    </lineage>
</organism>
<proteinExistence type="predicted"/>
<keyword evidence="1" id="KW-0812">Transmembrane</keyword>
<sequence length="239" mass="25049">MTTIKSTISWLQRDKLLKVLSLMMVLSLVFSGYTLFKSLTLQPGQSVTISGGTKVEKPVTSITNAQVDKNGDLVVYYSSGESRNVGQVLGSNGRDGRTPSNSEIQVAVKAYCSTNKCSESPTSAQVMTAVASYCDSSKCKGTDGKSASDDQVALAVAKYCASGKCKGDTGAAGVDGANGANGVNGQNGADGKSPILNCVNIKDNSGNQTSWVAWKYDGEDNSAYRRMYKIAGDSSCINI</sequence>
<keyword evidence="1" id="KW-1133">Transmembrane helix</keyword>
<feature type="transmembrane region" description="Helical" evidence="1">
    <location>
        <begin position="16"/>
        <end position="36"/>
    </location>
</feature>